<accession>A0ABT9YC55</accession>
<dbReference type="Proteomes" id="UP001239167">
    <property type="component" value="Unassembled WGS sequence"/>
</dbReference>
<protein>
    <submittedName>
        <fullName evidence="1">Uncharacterized protein</fullName>
    </submittedName>
</protein>
<proteinExistence type="predicted"/>
<dbReference type="EMBL" id="JAUSUE010000027">
    <property type="protein sequence ID" value="MDQ0205050.1"/>
    <property type="molecule type" value="Genomic_DNA"/>
</dbReference>
<sequence length="40" mass="4839">MNYKRLDKINNNDVREMRRATQIILRELDRQTDSPVSADY</sequence>
<comment type="caution">
    <text evidence="1">The sequence shown here is derived from an EMBL/GenBank/DDBJ whole genome shotgun (WGS) entry which is preliminary data.</text>
</comment>
<keyword evidence="2" id="KW-1185">Reference proteome</keyword>
<evidence type="ECO:0000313" key="2">
    <source>
        <dbReference type="Proteomes" id="UP001239167"/>
    </source>
</evidence>
<reference evidence="1 2" key="1">
    <citation type="submission" date="2023-07" db="EMBL/GenBank/DDBJ databases">
        <title>Genomic Encyclopedia of Type Strains, Phase IV (KMG-IV): sequencing the most valuable type-strain genomes for metagenomic binning, comparative biology and taxonomic classification.</title>
        <authorList>
            <person name="Goeker M."/>
        </authorList>
    </citation>
    <scope>NUCLEOTIDE SEQUENCE [LARGE SCALE GENOMIC DNA]</scope>
    <source>
        <strain evidence="1 2">DSM 16980</strain>
    </source>
</reference>
<gene>
    <name evidence="1" type="ORF">J2S01_002788</name>
</gene>
<organism evidence="1 2">
    <name type="scientific">Pectinatus haikarae</name>
    <dbReference type="NCBI Taxonomy" id="349096"/>
    <lineage>
        <taxon>Bacteria</taxon>
        <taxon>Bacillati</taxon>
        <taxon>Bacillota</taxon>
        <taxon>Negativicutes</taxon>
        <taxon>Selenomonadales</taxon>
        <taxon>Selenomonadaceae</taxon>
        <taxon>Pectinatus</taxon>
    </lineage>
</organism>
<evidence type="ECO:0000313" key="1">
    <source>
        <dbReference type="EMBL" id="MDQ0205050.1"/>
    </source>
</evidence>
<name>A0ABT9YC55_9FIRM</name>